<proteinExistence type="predicted"/>
<feature type="region of interest" description="Disordered" evidence="1">
    <location>
        <begin position="38"/>
        <end position="112"/>
    </location>
</feature>
<feature type="region of interest" description="Disordered" evidence="1">
    <location>
        <begin position="1"/>
        <end position="21"/>
    </location>
</feature>
<organism evidence="2 3">
    <name type="scientific">Eschrichtius robustus</name>
    <name type="common">California gray whale</name>
    <name type="synonym">Eschrichtius gibbosus</name>
    <dbReference type="NCBI Taxonomy" id="9764"/>
    <lineage>
        <taxon>Eukaryota</taxon>
        <taxon>Metazoa</taxon>
        <taxon>Chordata</taxon>
        <taxon>Craniata</taxon>
        <taxon>Vertebrata</taxon>
        <taxon>Euteleostomi</taxon>
        <taxon>Mammalia</taxon>
        <taxon>Eutheria</taxon>
        <taxon>Laurasiatheria</taxon>
        <taxon>Artiodactyla</taxon>
        <taxon>Whippomorpha</taxon>
        <taxon>Cetacea</taxon>
        <taxon>Mysticeti</taxon>
        <taxon>Eschrichtiidae</taxon>
        <taxon>Eschrichtius</taxon>
    </lineage>
</organism>
<evidence type="ECO:0000256" key="1">
    <source>
        <dbReference type="SAM" id="MobiDB-lite"/>
    </source>
</evidence>
<feature type="compositionally biased region" description="Low complexity" evidence="1">
    <location>
        <begin position="63"/>
        <end position="77"/>
    </location>
</feature>
<reference evidence="2 3" key="1">
    <citation type="submission" date="2022-11" db="EMBL/GenBank/DDBJ databases">
        <title>Whole genome sequence of Eschrichtius robustus ER-17-0199.</title>
        <authorList>
            <person name="Bruniche-Olsen A."/>
            <person name="Black A.N."/>
            <person name="Fields C.J."/>
            <person name="Walden K."/>
            <person name="Dewoody J.A."/>
        </authorList>
    </citation>
    <scope>NUCLEOTIDE SEQUENCE [LARGE SCALE GENOMIC DNA]</scope>
    <source>
        <strain evidence="2">ER-17-0199</strain>
        <tissue evidence="2">Blubber</tissue>
    </source>
</reference>
<evidence type="ECO:0000313" key="3">
    <source>
        <dbReference type="Proteomes" id="UP001159641"/>
    </source>
</evidence>
<gene>
    <name evidence="2" type="ORF">J1605_006167</name>
</gene>
<protein>
    <submittedName>
        <fullName evidence="2">Uncharacterized protein</fullName>
    </submittedName>
</protein>
<dbReference type="AlphaFoldDB" id="A0AB34H318"/>
<sequence length="140" mass="14721">MDAPLEKVRTGGGRGAAARGPRLRGACFPVASCHCDRGGGRGLTGPPEEAWSRGRPARRSRLGPGHVTGPVVSGVPVGRERLRRVLPGAANDPEPSRGPRGRPWGLRELGSPSRMTELTTCGRRSAWNEASVVSEPTGNL</sequence>
<comment type="caution">
    <text evidence="2">The sequence shown here is derived from an EMBL/GenBank/DDBJ whole genome shotgun (WGS) entry which is preliminary data.</text>
</comment>
<dbReference type="Proteomes" id="UP001159641">
    <property type="component" value="Unassembled WGS sequence"/>
</dbReference>
<dbReference type="EMBL" id="JAIQCJ010001983">
    <property type="protein sequence ID" value="KAJ8786678.1"/>
    <property type="molecule type" value="Genomic_DNA"/>
</dbReference>
<evidence type="ECO:0000313" key="2">
    <source>
        <dbReference type="EMBL" id="KAJ8786678.1"/>
    </source>
</evidence>
<name>A0AB34H318_ESCRO</name>
<keyword evidence="3" id="KW-1185">Reference proteome</keyword>
<accession>A0AB34H318</accession>